<dbReference type="InterPro" id="IPR017853">
    <property type="entry name" value="GH"/>
</dbReference>
<evidence type="ECO:0000256" key="4">
    <source>
        <dbReference type="ARBA" id="ARBA00022801"/>
    </source>
</evidence>
<keyword evidence="14" id="KW-1185">Reference proteome</keyword>
<evidence type="ECO:0000256" key="5">
    <source>
        <dbReference type="ARBA" id="ARBA00023001"/>
    </source>
</evidence>
<evidence type="ECO:0000256" key="10">
    <source>
        <dbReference type="PIRSR" id="PIRSR617736-2"/>
    </source>
</evidence>
<feature type="binding site" evidence="10">
    <location>
        <position position="164"/>
    </location>
    <ligand>
        <name>substrate</name>
    </ligand>
</feature>
<dbReference type="GO" id="GO:0030245">
    <property type="term" value="P:cellulose catabolic process"/>
    <property type="evidence" value="ECO:0007669"/>
    <property type="project" value="UniProtKB-KW"/>
</dbReference>
<dbReference type="EMBL" id="JADOUF010000001">
    <property type="protein sequence ID" value="MBG6137197.1"/>
    <property type="molecule type" value="Genomic_DNA"/>
</dbReference>
<evidence type="ECO:0000256" key="6">
    <source>
        <dbReference type="ARBA" id="ARBA00023277"/>
    </source>
</evidence>
<dbReference type="GO" id="GO:0008422">
    <property type="term" value="F:beta-glucosidase activity"/>
    <property type="evidence" value="ECO:0007669"/>
    <property type="project" value="UniProtKB-EC"/>
</dbReference>
<reference evidence="13" key="1">
    <citation type="submission" date="2020-11" db="EMBL/GenBank/DDBJ databases">
        <title>Sequencing the genomes of 1000 actinobacteria strains.</title>
        <authorList>
            <person name="Klenk H.-P."/>
        </authorList>
    </citation>
    <scope>NUCLEOTIDE SEQUENCE</scope>
    <source>
        <strain evidence="13">DSM 45356</strain>
    </source>
</reference>
<evidence type="ECO:0000256" key="9">
    <source>
        <dbReference type="PIRSR" id="PIRSR617736-1"/>
    </source>
</evidence>
<dbReference type="GO" id="GO:0005829">
    <property type="term" value="C:cytosol"/>
    <property type="evidence" value="ECO:0007669"/>
    <property type="project" value="TreeGrafter"/>
</dbReference>
<dbReference type="InterPro" id="IPR017736">
    <property type="entry name" value="Glyco_hydro_1_beta-glucosidase"/>
</dbReference>
<dbReference type="PROSITE" id="PS00653">
    <property type="entry name" value="GLYCOSYL_HYDROL_F1_2"/>
    <property type="match status" value="1"/>
</dbReference>
<accession>A0A8J7GIA8</accession>
<feature type="binding site" evidence="10">
    <location>
        <begin position="397"/>
        <end position="398"/>
    </location>
    <ligand>
        <name>substrate</name>
    </ligand>
</feature>
<dbReference type="Pfam" id="PF00232">
    <property type="entry name" value="Glyco_hydro_1"/>
    <property type="match status" value="1"/>
</dbReference>
<evidence type="ECO:0000256" key="11">
    <source>
        <dbReference type="PROSITE-ProRule" id="PRU10055"/>
    </source>
</evidence>
<feature type="binding site" evidence="10">
    <location>
        <position position="120"/>
    </location>
    <ligand>
        <name>substrate</name>
    </ligand>
</feature>
<evidence type="ECO:0000256" key="3">
    <source>
        <dbReference type="ARBA" id="ARBA00012744"/>
    </source>
</evidence>
<dbReference type="EC" id="3.2.1.21" evidence="3 12"/>
<protein>
    <recommendedName>
        <fullName evidence="3 12">Beta-glucosidase</fullName>
        <ecNumber evidence="3 12">3.2.1.21</ecNumber>
    </recommendedName>
</protein>
<dbReference type="RefSeq" id="WP_197004086.1">
    <property type="nucleotide sequence ID" value="NZ_BONS01000022.1"/>
</dbReference>
<feature type="active site" description="Nucleophile" evidence="9 11">
    <location>
        <position position="349"/>
    </location>
</feature>
<feature type="binding site" evidence="10">
    <location>
        <position position="390"/>
    </location>
    <ligand>
        <name>substrate</name>
    </ligand>
</feature>
<dbReference type="PRINTS" id="PR00131">
    <property type="entry name" value="GLHYDRLASE1"/>
</dbReference>
<dbReference type="PANTHER" id="PTHR10353:SF36">
    <property type="entry name" value="LP05116P"/>
    <property type="match status" value="1"/>
</dbReference>
<gene>
    <name evidence="13" type="ORF">IW245_003391</name>
</gene>
<evidence type="ECO:0000313" key="14">
    <source>
        <dbReference type="Proteomes" id="UP000622552"/>
    </source>
</evidence>
<feature type="binding site" evidence="10">
    <location>
        <position position="24"/>
    </location>
    <ligand>
        <name>substrate</name>
    </ligand>
</feature>
<evidence type="ECO:0000256" key="1">
    <source>
        <dbReference type="ARBA" id="ARBA00000448"/>
    </source>
</evidence>
<keyword evidence="5" id="KW-0136">Cellulose degradation</keyword>
<keyword evidence="8" id="KW-0624">Polysaccharide degradation</keyword>
<evidence type="ECO:0000256" key="8">
    <source>
        <dbReference type="ARBA" id="ARBA00023326"/>
    </source>
</evidence>
<sequence length="433" mass="47392">MSDWPEVPQFPADFRWGAATAAFQIEGSLHADGRGASIWDSFPTNNGDTAATATDSYRRWRDDVDLLSGLGANAYRFSIAWPRIQADGAGAPNRLGLDHYDRLVDELCARGIDPAVTLYHWDLPQALEDAGGWLNRDTAARFADYSAHVHARLGDRVKLWITHNEPFVHAAYGYTLGQHAPGRTLLGASFPAVHHLLLSHGLATAALRAQGATNIGITHNLAPVSPASDAPEDALAAARFDGWQNRVFCDPVLLGHYPDGLDDLFPGASDVIADGDAAVIGAPLDFLGVNYYNPYLVRASAASPLGFEFAEHEGVEHTAFGWPIVPAGLTRLLLELKDRYDLPPVYITENGASFTDTLADRDRIDYLAGHLTALRAAMDAGVDVRGYFCWSLLDNFEWAEGYSQRFGLVRVDFETGERTPRESYGYFRSLATR</sequence>
<dbReference type="Proteomes" id="UP000622552">
    <property type="component" value="Unassembled WGS sequence"/>
</dbReference>
<evidence type="ECO:0000313" key="13">
    <source>
        <dbReference type="EMBL" id="MBG6137197.1"/>
    </source>
</evidence>
<evidence type="ECO:0000256" key="7">
    <source>
        <dbReference type="ARBA" id="ARBA00023295"/>
    </source>
</evidence>
<keyword evidence="6" id="KW-0119">Carbohydrate metabolism</keyword>
<comment type="similarity">
    <text evidence="2 12">Belongs to the glycosyl hydrolase 1 family.</text>
</comment>
<evidence type="ECO:0000256" key="2">
    <source>
        <dbReference type="ARBA" id="ARBA00010838"/>
    </source>
</evidence>
<dbReference type="FunFam" id="3.20.20.80:FF:000004">
    <property type="entry name" value="Beta-glucosidase 6-phospho-beta-glucosidase"/>
    <property type="match status" value="1"/>
</dbReference>
<dbReference type="PROSITE" id="PS00572">
    <property type="entry name" value="GLYCOSYL_HYDROL_F1_1"/>
    <property type="match status" value="1"/>
</dbReference>
<comment type="caution">
    <text evidence="13">The sequence shown here is derived from an EMBL/GenBank/DDBJ whole genome shotgun (WGS) entry which is preliminary data.</text>
</comment>
<dbReference type="NCBIfam" id="TIGR03356">
    <property type="entry name" value="BGL"/>
    <property type="match status" value="1"/>
</dbReference>
<feature type="binding site" evidence="10">
    <location>
        <position position="292"/>
    </location>
    <ligand>
        <name>substrate</name>
    </ligand>
</feature>
<dbReference type="InterPro" id="IPR001360">
    <property type="entry name" value="Glyco_hydro_1"/>
</dbReference>
<dbReference type="AlphaFoldDB" id="A0A8J7GIA8"/>
<dbReference type="InterPro" id="IPR033132">
    <property type="entry name" value="GH_1_N_CS"/>
</dbReference>
<dbReference type="SUPFAM" id="SSF51445">
    <property type="entry name" value="(Trans)glycosidases"/>
    <property type="match status" value="1"/>
</dbReference>
<keyword evidence="4 12" id="KW-0378">Hydrolase</keyword>
<name>A0A8J7GIA8_9ACTN</name>
<keyword evidence="7 12" id="KW-0326">Glycosidase</keyword>
<feature type="active site" description="Proton donor" evidence="9">
    <location>
        <position position="165"/>
    </location>
</feature>
<dbReference type="InterPro" id="IPR018120">
    <property type="entry name" value="Glyco_hydro_1_AS"/>
</dbReference>
<dbReference type="PANTHER" id="PTHR10353">
    <property type="entry name" value="GLYCOSYL HYDROLASE"/>
    <property type="match status" value="1"/>
</dbReference>
<evidence type="ECO:0000256" key="12">
    <source>
        <dbReference type="RuleBase" id="RU361175"/>
    </source>
</evidence>
<dbReference type="Gene3D" id="3.20.20.80">
    <property type="entry name" value="Glycosidases"/>
    <property type="match status" value="1"/>
</dbReference>
<proteinExistence type="inferred from homology"/>
<comment type="catalytic activity">
    <reaction evidence="1 12">
        <text>Hydrolysis of terminal, non-reducing beta-D-glucosyl residues with release of beta-D-glucose.</text>
        <dbReference type="EC" id="3.2.1.21"/>
    </reaction>
</comment>
<organism evidence="13 14">
    <name type="scientific">Longispora fulva</name>
    <dbReference type="NCBI Taxonomy" id="619741"/>
    <lineage>
        <taxon>Bacteria</taxon>
        <taxon>Bacillati</taxon>
        <taxon>Actinomycetota</taxon>
        <taxon>Actinomycetes</taxon>
        <taxon>Micromonosporales</taxon>
        <taxon>Micromonosporaceae</taxon>
        <taxon>Longispora</taxon>
    </lineage>
</organism>